<dbReference type="RefSeq" id="WP_271632456.1">
    <property type="nucleotide sequence ID" value="NZ_CP094970.1"/>
</dbReference>
<name>A0AA46TFB2_9ACTN</name>
<evidence type="ECO:0000313" key="2">
    <source>
        <dbReference type="EMBL" id="UYM03814.1"/>
    </source>
</evidence>
<dbReference type="AlphaFoldDB" id="A0AA46TFB2"/>
<dbReference type="KEGG" id="sgrg:L0C25_14830"/>
<dbReference type="Proteomes" id="UP001164390">
    <property type="component" value="Chromosome"/>
</dbReference>
<organism evidence="2 3">
    <name type="scientific">Solicola gregarius</name>
    <dbReference type="NCBI Taxonomy" id="2908642"/>
    <lineage>
        <taxon>Bacteria</taxon>
        <taxon>Bacillati</taxon>
        <taxon>Actinomycetota</taxon>
        <taxon>Actinomycetes</taxon>
        <taxon>Propionibacteriales</taxon>
        <taxon>Nocardioidaceae</taxon>
        <taxon>Solicola</taxon>
    </lineage>
</organism>
<proteinExistence type="predicted"/>
<accession>A0AA46TFB2</accession>
<sequence length="167" mass="17557">MTTWGPTKAGTRPVVRDGSTVATLSPAAQRDDAQVEIGGARWLFYAARGALWAERSGAEKPTLQAVRKGRRSWRIQTADVAYDVERSGARRYVVRRDGSEIGTASGGRPARAAVEISIGIPVEHEVFLLWLVGAKHRGAKHTAGPGASTMGPSPSAFDGGFAAGGGM</sequence>
<gene>
    <name evidence="2" type="ORF">L0C25_14830</name>
</gene>
<feature type="region of interest" description="Disordered" evidence="1">
    <location>
        <begin position="141"/>
        <end position="167"/>
    </location>
</feature>
<evidence type="ECO:0000313" key="3">
    <source>
        <dbReference type="Proteomes" id="UP001164390"/>
    </source>
</evidence>
<dbReference type="EMBL" id="CP094970">
    <property type="protein sequence ID" value="UYM03814.1"/>
    <property type="molecule type" value="Genomic_DNA"/>
</dbReference>
<protein>
    <submittedName>
        <fullName evidence="2">Uncharacterized protein</fullName>
    </submittedName>
</protein>
<evidence type="ECO:0000256" key="1">
    <source>
        <dbReference type="SAM" id="MobiDB-lite"/>
    </source>
</evidence>
<reference evidence="2" key="1">
    <citation type="submission" date="2022-01" db="EMBL/GenBank/DDBJ databases">
        <title>Nocardioidaceae gen. sp. A5X3R13.</title>
        <authorList>
            <person name="Lopez Marin M.A."/>
            <person name="Uhlik O."/>
        </authorList>
    </citation>
    <scope>NUCLEOTIDE SEQUENCE</scope>
    <source>
        <strain evidence="2">A5X3R13</strain>
    </source>
</reference>
<keyword evidence="3" id="KW-1185">Reference proteome</keyword>